<dbReference type="InterPro" id="IPR050595">
    <property type="entry name" value="Bact_response_regulator"/>
</dbReference>
<protein>
    <submittedName>
        <fullName evidence="4">Two-component system chemotaxis response regulator CheY</fullName>
    </submittedName>
</protein>
<keyword evidence="5" id="KW-1185">Reference proteome</keyword>
<name>A0A318JN87_9NEIS</name>
<organism evidence="4 5">
    <name type="scientific">Aquitalea magnusonii</name>
    <dbReference type="NCBI Taxonomy" id="332411"/>
    <lineage>
        <taxon>Bacteria</taxon>
        <taxon>Pseudomonadati</taxon>
        <taxon>Pseudomonadota</taxon>
        <taxon>Betaproteobacteria</taxon>
        <taxon>Neisseriales</taxon>
        <taxon>Chromobacteriaceae</taxon>
        <taxon>Aquitalea</taxon>
    </lineage>
</organism>
<feature type="domain" description="Response regulatory" evidence="3">
    <location>
        <begin position="8"/>
        <end position="125"/>
    </location>
</feature>
<gene>
    <name evidence="4" type="ORF">DFR38_10288</name>
</gene>
<feature type="modified residue" description="4-aspartylphosphate" evidence="2">
    <location>
        <position position="195"/>
    </location>
</feature>
<dbReference type="Pfam" id="PF00072">
    <property type="entry name" value="Response_reg"/>
    <property type="match status" value="2"/>
</dbReference>
<proteinExistence type="predicted"/>
<dbReference type="PANTHER" id="PTHR44591:SF3">
    <property type="entry name" value="RESPONSE REGULATORY DOMAIN-CONTAINING PROTEIN"/>
    <property type="match status" value="1"/>
</dbReference>
<comment type="caution">
    <text evidence="4">The sequence shown here is derived from an EMBL/GenBank/DDBJ whole genome shotgun (WGS) entry which is preliminary data.</text>
</comment>
<sequence>MLSIQHLIVALAESSSVQAQIIRNALSELGITRMEVFETGEALLEYIGKYKPDVVMSAFHLPDMTGGEMIFRMRGHTELRDLPFILVSSETNPDLIDPMRQAGLMGILPKPFDLPQLRKVINDTLDFLAVNQNDTDSDLDYADLNILVVDDSVMARRHIRTVLERLGFEKITESWSGKDALPLIDSTLFDLVLTDYNMPMMDGCELASYIRTRSMQSSVPIIMISSEENMERLAAAEAAGVSAIMGKPFETSAVRQVLRTQLAQR</sequence>
<dbReference type="GO" id="GO:0000160">
    <property type="term" value="P:phosphorelay signal transduction system"/>
    <property type="evidence" value="ECO:0007669"/>
    <property type="project" value="InterPro"/>
</dbReference>
<evidence type="ECO:0000256" key="1">
    <source>
        <dbReference type="ARBA" id="ARBA00022553"/>
    </source>
</evidence>
<dbReference type="OrthoDB" id="9800897at2"/>
<dbReference type="SUPFAM" id="SSF52172">
    <property type="entry name" value="CheY-like"/>
    <property type="match status" value="2"/>
</dbReference>
<comment type="caution">
    <text evidence="2">Lacks conserved residue(s) required for the propagation of feature annotation.</text>
</comment>
<dbReference type="PROSITE" id="PS50110">
    <property type="entry name" value="RESPONSE_REGULATORY"/>
    <property type="match status" value="2"/>
</dbReference>
<dbReference type="PANTHER" id="PTHR44591">
    <property type="entry name" value="STRESS RESPONSE REGULATOR PROTEIN 1"/>
    <property type="match status" value="1"/>
</dbReference>
<dbReference type="InterPro" id="IPR011006">
    <property type="entry name" value="CheY-like_superfamily"/>
</dbReference>
<evidence type="ECO:0000313" key="4">
    <source>
        <dbReference type="EMBL" id="PXX50441.1"/>
    </source>
</evidence>
<dbReference type="SMART" id="SM00448">
    <property type="entry name" value="REC"/>
    <property type="match status" value="2"/>
</dbReference>
<dbReference type="EMBL" id="QJKC01000002">
    <property type="protein sequence ID" value="PXX50441.1"/>
    <property type="molecule type" value="Genomic_DNA"/>
</dbReference>
<dbReference type="RefSeq" id="WP_059285492.1">
    <property type="nucleotide sequence ID" value="NZ_LNQU01000028.1"/>
</dbReference>
<dbReference type="AlphaFoldDB" id="A0A318JN87"/>
<reference evidence="4 5" key="1">
    <citation type="submission" date="2018-05" db="EMBL/GenBank/DDBJ databases">
        <title>Genomic Encyclopedia of Type Strains, Phase IV (KMG-IV): sequencing the most valuable type-strain genomes for metagenomic binning, comparative biology and taxonomic classification.</title>
        <authorList>
            <person name="Goeker M."/>
        </authorList>
    </citation>
    <scope>NUCLEOTIDE SEQUENCE [LARGE SCALE GENOMIC DNA]</scope>
    <source>
        <strain evidence="4 5">DSM 25134</strain>
    </source>
</reference>
<keyword evidence="1 2" id="KW-0597">Phosphoprotein</keyword>
<evidence type="ECO:0000259" key="3">
    <source>
        <dbReference type="PROSITE" id="PS50110"/>
    </source>
</evidence>
<dbReference type="Gene3D" id="3.40.50.2300">
    <property type="match status" value="2"/>
</dbReference>
<evidence type="ECO:0000256" key="2">
    <source>
        <dbReference type="PROSITE-ProRule" id="PRU00169"/>
    </source>
</evidence>
<accession>A0A318JN87</accession>
<dbReference type="Proteomes" id="UP000248395">
    <property type="component" value="Unassembled WGS sequence"/>
</dbReference>
<evidence type="ECO:0000313" key="5">
    <source>
        <dbReference type="Proteomes" id="UP000248395"/>
    </source>
</evidence>
<feature type="domain" description="Response regulatory" evidence="3">
    <location>
        <begin position="145"/>
        <end position="262"/>
    </location>
</feature>
<dbReference type="InterPro" id="IPR001789">
    <property type="entry name" value="Sig_transdc_resp-reg_receiver"/>
</dbReference>